<dbReference type="Proteomes" id="UP001058650">
    <property type="component" value="Chromosome"/>
</dbReference>
<dbReference type="NCBIfam" id="NF010068">
    <property type="entry name" value="PRK13548.1"/>
    <property type="match status" value="1"/>
</dbReference>
<name>A0ABY5U0I1_LACSH</name>
<dbReference type="SUPFAM" id="SSF52540">
    <property type="entry name" value="P-loop containing nucleoside triphosphate hydrolases"/>
    <property type="match status" value="1"/>
</dbReference>
<dbReference type="EMBL" id="CP103866">
    <property type="protein sequence ID" value="UWE03163.1"/>
    <property type="molecule type" value="Genomic_DNA"/>
</dbReference>
<feature type="domain" description="ABC transporter" evidence="5">
    <location>
        <begin position="5"/>
        <end position="241"/>
    </location>
</feature>
<keyword evidence="7" id="KW-1185">Reference proteome</keyword>
<evidence type="ECO:0000313" key="7">
    <source>
        <dbReference type="Proteomes" id="UP001058650"/>
    </source>
</evidence>
<dbReference type="Pfam" id="PF00005">
    <property type="entry name" value="ABC_tran"/>
    <property type="match status" value="1"/>
</dbReference>
<dbReference type="InterPro" id="IPR027417">
    <property type="entry name" value="P-loop_NTPase"/>
</dbReference>
<protein>
    <submittedName>
        <fullName evidence="6">Heme ABC transporter ATP-binding protein</fullName>
    </submittedName>
</protein>
<evidence type="ECO:0000256" key="1">
    <source>
        <dbReference type="ARBA" id="ARBA00022448"/>
    </source>
</evidence>
<keyword evidence="1" id="KW-0813">Transport</keyword>
<dbReference type="RefSeq" id="WP_132221089.1">
    <property type="nucleotide sequence ID" value="NZ_CP103866.1"/>
</dbReference>
<evidence type="ECO:0000259" key="5">
    <source>
        <dbReference type="PROSITE" id="PS50893"/>
    </source>
</evidence>
<evidence type="ECO:0000256" key="3">
    <source>
        <dbReference type="ARBA" id="ARBA00022840"/>
    </source>
</evidence>
<dbReference type="InterPro" id="IPR017871">
    <property type="entry name" value="ABC_transporter-like_CS"/>
</dbReference>
<dbReference type="PANTHER" id="PTHR42794:SF1">
    <property type="entry name" value="HEMIN IMPORT ATP-BINDING PROTEIN HMUV"/>
    <property type="match status" value="1"/>
</dbReference>
<dbReference type="InterPro" id="IPR003593">
    <property type="entry name" value="AAA+_ATPase"/>
</dbReference>
<dbReference type="CDD" id="cd03214">
    <property type="entry name" value="ABC_Iron-Siderophores_B12_Hemin"/>
    <property type="match status" value="1"/>
</dbReference>
<accession>A0ABY5U0I1</accession>
<dbReference type="PANTHER" id="PTHR42794">
    <property type="entry name" value="HEMIN IMPORT ATP-BINDING PROTEIN HMUV"/>
    <property type="match status" value="1"/>
</dbReference>
<dbReference type="GO" id="GO:0005524">
    <property type="term" value="F:ATP binding"/>
    <property type="evidence" value="ECO:0007669"/>
    <property type="project" value="UniProtKB-KW"/>
</dbReference>
<reference evidence="6" key="1">
    <citation type="submission" date="2022-08" db="EMBL/GenBank/DDBJ databases">
        <title>The complete genome sequence of the thermophilic bacterium Laceyella sacchari FBKL4.010 reveals the basis for tetramethylpyrazine biosynthesis in Moutai-flavor Daqu.</title>
        <authorList>
            <person name="Li D."/>
            <person name="Huang W."/>
            <person name="Wang C."/>
            <person name="Qiu S."/>
        </authorList>
    </citation>
    <scope>NUCLEOTIDE SEQUENCE</scope>
    <source>
        <strain evidence="6">FBKL4.014</strain>
    </source>
</reference>
<keyword evidence="3 6" id="KW-0067">ATP-binding</keyword>
<evidence type="ECO:0000256" key="2">
    <source>
        <dbReference type="ARBA" id="ARBA00022741"/>
    </source>
</evidence>
<dbReference type="Gene3D" id="3.40.50.300">
    <property type="entry name" value="P-loop containing nucleotide triphosphate hydrolases"/>
    <property type="match status" value="1"/>
</dbReference>
<sequence length="271" mass="30100">MIVLLRAEGLGKRLGGRWVLHEISLEVASGEMVGIIGPNGSGKSTLLSCLVGEKKADSGQVWLRDRPLAEMGAKERARQIAVLAQEEVGEIYFTVKGIVEMGRHPHLGHWPWLGERDERIVADVLRQTDSQHLAERIFAGLSGGEKQRVSLARALAQEPVLLVLDEPTAYLDLKYQFALLNWIKQWQASCGLTVIMVLHDLNLAAQYCDRLLVLKQGRIVRQGTPHEVIEPEMVEAVYGMSPIVVEHPLLGVPQVLLTAMQAQESGEERER</sequence>
<dbReference type="InterPro" id="IPR003439">
    <property type="entry name" value="ABC_transporter-like_ATP-bd"/>
</dbReference>
<evidence type="ECO:0000256" key="4">
    <source>
        <dbReference type="ARBA" id="ARBA00022967"/>
    </source>
</evidence>
<dbReference type="PROSITE" id="PS50893">
    <property type="entry name" value="ABC_TRANSPORTER_2"/>
    <property type="match status" value="1"/>
</dbReference>
<proteinExistence type="predicted"/>
<dbReference type="SMART" id="SM00382">
    <property type="entry name" value="AAA"/>
    <property type="match status" value="1"/>
</dbReference>
<organism evidence="6 7">
    <name type="scientific">Laceyella sacchari</name>
    <name type="common">Thermoactinomyces thalpophilus</name>
    <dbReference type="NCBI Taxonomy" id="37482"/>
    <lineage>
        <taxon>Bacteria</taxon>
        <taxon>Bacillati</taxon>
        <taxon>Bacillota</taxon>
        <taxon>Bacilli</taxon>
        <taxon>Bacillales</taxon>
        <taxon>Thermoactinomycetaceae</taxon>
        <taxon>Laceyella</taxon>
    </lineage>
</organism>
<evidence type="ECO:0000313" key="6">
    <source>
        <dbReference type="EMBL" id="UWE03163.1"/>
    </source>
</evidence>
<keyword evidence="4" id="KW-1278">Translocase</keyword>
<dbReference type="PROSITE" id="PS00211">
    <property type="entry name" value="ABC_TRANSPORTER_1"/>
    <property type="match status" value="1"/>
</dbReference>
<keyword evidence="2" id="KW-0547">Nucleotide-binding</keyword>
<gene>
    <name evidence="6" type="ORF">NYR52_13750</name>
</gene>